<protein>
    <submittedName>
        <fullName evidence="1">Uncharacterized protein</fullName>
    </submittedName>
</protein>
<comment type="caution">
    <text evidence="1">The sequence shown here is derived from an EMBL/GenBank/DDBJ whole genome shotgun (WGS) entry which is preliminary data.</text>
</comment>
<proteinExistence type="predicted"/>
<sequence>MGKERNKMPMLQEDSYLKRNSKITENRAKRPFIMGEKEKCPFCKGKERQLEEIYLEVHLPEERERIRIVKNKYPFCEPIKGNYGFHDVVIDTLSHKKEPKDFSSAHWVLLLEVMQKRWYQLQKDAQVKFTQIFKNNGSGAGASIIHSHWQIAAFDTLPLKQKEQNIALMHYYEEEKQCYICEQLHDKVHELIIENSEWQAVAPAVSQYTHETWLILKTHKSQYGQLNLKELQGAGELLKKLLNAYNELLPKVPYNICFMSNAMNEEPYLHFYIQLIPRLVPMGGFEVATGCYINTVHPKTHATALRQLVETRR</sequence>
<dbReference type="Proteomes" id="UP000224460">
    <property type="component" value="Unassembled WGS sequence"/>
</dbReference>
<keyword evidence="2" id="KW-1185">Reference proteome</keyword>
<organism evidence="1 2">
    <name type="scientific">Sporanaerobium hydrogeniformans</name>
    <dbReference type="NCBI Taxonomy" id="3072179"/>
    <lineage>
        <taxon>Bacteria</taxon>
        <taxon>Bacillati</taxon>
        <taxon>Bacillota</taxon>
        <taxon>Clostridia</taxon>
        <taxon>Lachnospirales</taxon>
        <taxon>Lachnospiraceae</taxon>
        <taxon>Sporanaerobium</taxon>
    </lineage>
</organism>
<evidence type="ECO:0000313" key="1">
    <source>
        <dbReference type="EMBL" id="PHV71454.1"/>
    </source>
</evidence>
<accession>A0AC61DE32</accession>
<name>A0AC61DE32_9FIRM</name>
<gene>
    <name evidence="1" type="ORF">CS063_05235</name>
</gene>
<dbReference type="EMBL" id="PEDL01000003">
    <property type="protein sequence ID" value="PHV71454.1"/>
    <property type="molecule type" value="Genomic_DNA"/>
</dbReference>
<reference evidence="1" key="1">
    <citation type="submission" date="2017-10" db="EMBL/GenBank/DDBJ databases">
        <title>Genome sequence of cellulolytic Lachnospiraceae bacterium XHS1971 isolated from hotspring sediment.</title>
        <authorList>
            <person name="Vasudevan G."/>
            <person name="Joshi A.J."/>
            <person name="Hivarkar S."/>
            <person name="Lanjekar V.B."/>
            <person name="Dhakephalkar P.K."/>
            <person name="Dagar S."/>
        </authorList>
    </citation>
    <scope>NUCLEOTIDE SEQUENCE</scope>
    <source>
        <strain evidence="1">XHS1971</strain>
    </source>
</reference>
<evidence type="ECO:0000313" key="2">
    <source>
        <dbReference type="Proteomes" id="UP000224460"/>
    </source>
</evidence>